<name>A0ABN1QXT6_9ACTN</name>
<organism evidence="1 2">
    <name type="scientific">Actinocorallia libanotica</name>
    <dbReference type="NCBI Taxonomy" id="46162"/>
    <lineage>
        <taxon>Bacteria</taxon>
        <taxon>Bacillati</taxon>
        <taxon>Actinomycetota</taxon>
        <taxon>Actinomycetes</taxon>
        <taxon>Streptosporangiales</taxon>
        <taxon>Thermomonosporaceae</taxon>
        <taxon>Actinocorallia</taxon>
    </lineage>
</organism>
<accession>A0ABN1QXT6</accession>
<reference evidence="1 2" key="1">
    <citation type="journal article" date="2019" name="Int. J. Syst. Evol. Microbiol.">
        <title>The Global Catalogue of Microorganisms (GCM) 10K type strain sequencing project: providing services to taxonomists for standard genome sequencing and annotation.</title>
        <authorList>
            <consortium name="The Broad Institute Genomics Platform"/>
            <consortium name="The Broad Institute Genome Sequencing Center for Infectious Disease"/>
            <person name="Wu L."/>
            <person name="Ma J."/>
        </authorList>
    </citation>
    <scope>NUCLEOTIDE SEQUENCE [LARGE SCALE GENOMIC DNA]</scope>
    <source>
        <strain evidence="1 2">JCM 10696</strain>
    </source>
</reference>
<sequence>MTLPLSSPDAVVLGTNTMAATAEFLQRLGFTEVDETVLSASAAQALYGLDGAAEQRTYAVRDASGEALPGRIRLVHTDEEPLEYSAYRTGGHAVDIYCRNQEEGARLAREGGAEVGETAVFKTAFITLSGTFCRIPGGGPVVLLGAERRLPSVLDDDLARLCSQVHSLIWIVPDLDPALEFFAAAGLPETRRNVFGPDPDVAGLMALPEPAPFTMALLADSALTPSRLELLAFDTPDVPLVRDPGRPLRPGQMLLSFSVDSLADAQALLAAHGASFGEVAAAGPDQAVTAHAPGDVWLELRSR</sequence>
<dbReference type="SUPFAM" id="SSF54593">
    <property type="entry name" value="Glyoxalase/Bleomycin resistance protein/Dihydroxybiphenyl dioxygenase"/>
    <property type="match status" value="1"/>
</dbReference>
<protein>
    <recommendedName>
        <fullName evidence="3">VOC domain-containing protein</fullName>
    </recommendedName>
</protein>
<dbReference type="EMBL" id="BAAAHH010000008">
    <property type="protein sequence ID" value="GAA0948974.1"/>
    <property type="molecule type" value="Genomic_DNA"/>
</dbReference>
<proteinExistence type="predicted"/>
<evidence type="ECO:0000313" key="1">
    <source>
        <dbReference type="EMBL" id="GAA0948974.1"/>
    </source>
</evidence>
<comment type="caution">
    <text evidence="1">The sequence shown here is derived from an EMBL/GenBank/DDBJ whole genome shotgun (WGS) entry which is preliminary data.</text>
</comment>
<dbReference type="InterPro" id="IPR029068">
    <property type="entry name" value="Glyas_Bleomycin-R_OHBP_Dase"/>
</dbReference>
<keyword evidence="2" id="KW-1185">Reference proteome</keyword>
<evidence type="ECO:0000313" key="2">
    <source>
        <dbReference type="Proteomes" id="UP001500665"/>
    </source>
</evidence>
<dbReference type="Proteomes" id="UP001500665">
    <property type="component" value="Unassembled WGS sequence"/>
</dbReference>
<dbReference type="RefSeq" id="WP_344240239.1">
    <property type="nucleotide sequence ID" value="NZ_BAAAHH010000008.1"/>
</dbReference>
<dbReference type="Gene3D" id="3.10.180.10">
    <property type="entry name" value="2,3-Dihydroxybiphenyl 1,2-Dioxygenase, domain 1"/>
    <property type="match status" value="1"/>
</dbReference>
<evidence type="ECO:0008006" key="3">
    <source>
        <dbReference type="Google" id="ProtNLM"/>
    </source>
</evidence>
<gene>
    <name evidence="1" type="ORF">GCM10009550_25820</name>
</gene>